<protein>
    <submittedName>
        <fullName evidence="1">Uncharacterized protein</fullName>
    </submittedName>
</protein>
<evidence type="ECO:0000313" key="1">
    <source>
        <dbReference type="EMBL" id="ROT38510.1"/>
    </source>
</evidence>
<dbReference type="GeneID" id="39582667"/>
<accession>A0A3N2PVJ2</accession>
<dbReference type="RefSeq" id="XP_028466316.1">
    <property type="nucleotide sequence ID" value="XM_028614189.1"/>
</dbReference>
<organism evidence="1 2">
    <name type="scientific">Sodiomyces alkalinus (strain CBS 110278 / VKM F-3762 / F11)</name>
    <name type="common">Alkaliphilic filamentous fungus</name>
    <dbReference type="NCBI Taxonomy" id="1314773"/>
    <lineage>
        <taxon>Eukaryota</taxon>
        <taxon>Fungi</taxon>
        <taxon>Dikarya</taxon>
        <taxon>Ascomycota</taxon>
        <taxon>Pezizomycotina</taxon>
        <taxon>Sordariomycetes</taxon>
        <taxon>Hypocreomycetidae</taxon>
        <taxon>Glomerellales</taxon>
        <taxon>Plectosphaerellaceae</taxon>
        <taxon>Sodiomyces</taxon>
    </lineage>
</organism>
<dbReference type="EMBL" id="ML119055">
    <property type="protein sequence ID" value="ROT38510.1"/>
    <property type="molecule type" value="Genomic_DNA"/>
</dbReference>
<gene>
    <name evidence="1" type="ORF">SODALDRAFT_359606</name>
</gene>
<sequence>MSSQLCFGSLWCVDKTQRQRAHAKVANSTCQRQIEAEGREAAIIVRLPNNRQLLVIFFLEPEKQNDPGSEYGSAIVQQTPTISQGKPSPNRPSVLTHHIPPAHLQPYHITKLPYSSRAISNQLTPSPLLRAVFMSILALAAASLRVFVTQPESTTTTTITAIPTSYSVSFIRSLDTLCWLTSIPSHQFISKVQVHVPANTPGRLPRNTHPLNDESASIRTTRGLKPSWQFDHLPLATDSKTASAQSFPLEKNDSPIRPQDNPLAGVILQRWLNINTPKNTTETLILFRVDRQ</sequence>
<name>A0A3N2PVJ2_SODAK</name>
<proteinExistence type="predicted"/>
<dbReference type="AlphaFoldDB" id="A0A3N2PVJ2"/>
<evidence type="ECO:0000313" key="2">
    <source>
        <dbReference type="Proteomes" id="UP000272025"/>
    </source>
</evidence>
<keyword evidence="2" id="KW-1185">Reference proteome</keyword>
<dbReference type="Proteomes" id="UP000272025">
    <property type="component" value="Unassembled WGS sequence"/>
</dbReference>
<reference evidence="1 2" key="1">
    <citation type="journal article" date="2018" name="Mol. Ecol.">
        <title>The obligate alkalophilic soda-lake fungus Sodiomyces alkalinus has shifted to a protein diet.</title>
        <authorList>
            <person name="Grum-Grzhimaylo A.A."/>
            <person name="Falkoski D.L."/>
            <person name="van den Heuvel J."/>
            <person name="Valero-Jimenez C.A."/>
            <person name="Min B."/>
            <person name="Choi I.G."/>
            <person name="Lipzen A."/>
            <person name="Daum C.G."/>
            <person name="Aanen D.K."/>
            <person name="Tsang A."/>
            <person name="Henrissat B."/>
            <person name="Bilanenko E.N."/>
            <person name="de Vries R.P."/>
            <person name="van Kan J.A.L."/>
            <person name="Grigoriev I.V."/>
            <person name="Debets A.J.M."/>
        </authorList>
    </citation>
    <scope>NUCLEOTIDE SEQUENCE [LARGE SCALE GENOMIC DNA]</scope>
    <source>
        <strain evidence="1 2">F11</strain>
    </source>
</reference>